<dbReference type="PROSITE" id="PS50850">
    <property type="entry name" value="MFS"/>
    <property type="match status" value="1"/>
</dbReference>
<feature type="region of interest" description="Disordered" evidence="8">
    <location>
        <begin position="1"/>
        <end position="52"/>
    </location>
</feature>
<evidence type="ECO:0000256" key="5">
    <source>
        <dbReference type="ARBA" id="ARBA00022989"/>
    </source>
</evidence>
<evidence type="ECO:0000256" key="4">
    <source>
        <dbReference type="ARBA" id="ARBA00022692"/>
    </source>
</evidence>
<feature type="transmembrane region" description="Helical" evidence="9">
    <location>
        <begin position="368"/>
        <end position="387"/>
    </location>
</feature>
<keyword evidence="5 9" id="KW-1133">Transmembrane helix</keyword>
<comment type="subcellular location">
    <subcellularLocation>
        <location evidence="1">Membrane</location>
        <topology evidence="1">Multi-pass membrane protein</topology>
    </subcellularLocation>
</comment>
<dbReference type="AlphaFoldDB" id="A0A3N4HNA4"/>
<evidence type="ECO:0000259" key="10">
    <source>
        <dbReference type="PROSITE" id="PS50850"/>
    </source>
</evidence>
<feature type="domain" description="Major facilitator superfamily (MFS) profile" evidence="10">
    <location>
        <begin position="128"/>
        <end position="598"/>
    </location>
</feature>
<feature type="transmembrane region" description="Helical" evidence="9">
    <location>
        <begin position="281"/>
        <end position="304"/>
    </location>
</feature>
<feature type="transmembrane region" description="Helical" evidence="9">
    <location>
        <begin position="338"/>
        <end position="356"/>
    </location>
</feature>
<dbReference type="InterPro" id="IPR011701">
    <property type="entry name" value="MFS"/>
</dbReference>
<evidence type="ECO:0000256" key="9">
    <source>
        <dbReference type="SAM" id="Phobius"/>
    </source>
</evidence>
<dbReference type="PANTHER" id="PTHR23501">
    <property type="entry name" value="MAJOR FACILITATOR SUPERFAMILY"/>
    <property type="match status" value="1"/>
</dbReference>
<keyword evidence="3" id="KW-0813">Transport</keyword>
<dbReference type="GO" id="GO:0015343">
    <property type="term" value="F:siderophore-iron transmembrane transporter activity"/>
    <property type="evidence" value="ECO:0007669"/>
    <property type="project" value="TreeGrafter"/>
</dbReference>
<feature type="transmembrane region" description="Helical" evidence="9">
    <location>
        <begin position="250"/>
        <end position="269"/>
    </location>
</feature>
<organism evidence="11 12">
    <name type="scientific">Ascobolus immersus RN42</name>
    <dbReference type="NCBI Taxonomy" id="1160509"/>
    <lineage>
        <taxon>Eukaryota</taxon>
        <taxon>Fungi</taxon>
        <taxon>Dikarya</taxon>
        <taxon>Ascomycota</taxon>
        <taxon>Pezizomycotina</taxon>
        <taxon>Pezizomycetes</taxon>
        <taxon>Pezizales</taxon>
        <taxon>Ascobolaceae</taxon>
        <taxon>Ascobolus</taxon>
    </lineage>
</organism>
<feature type="transmembrane region" description="Helical" evidence="9">
    <location>
        <begin position="123"/>
        <end position="141"/>
    </location>
</feature>
<protein>
    <submittedName>
        <fullName evidence="11">MFS general substrate transporter</fullName>
    </submittedName>
</protein>
<feature type="transmembrane region" description="Helical" evidence="9">
    <location>
        <begin position="408"/>
        <end position="430"/>
    </location>
</feature>
<evidence type="ECO:0000313" key="11">
    <source>
        <dbReference type="EMBL" id="RPA73591.1"/>
    </source>
</evidence>
<dbReference type="FunFam" id="1.20.1250.20:FF:000197">
    <property type="entry name" value="Siderophore iron transporter 1"/>
    <property type="match status" value="1"/>
</dbReference>
<gene>
    <name evidence="11" type="ORF">BJ508DRAFT_418946</name>
</gene>
<feature type="transmembrane region" description="Helical" evidence="9">
    <location>
        <begin position="499"/>
        <end position="521"/>
    </location>
</feature>
<feature type="transmembrane region" description="Helical" evidence="9">
    <location>
        <begin position="161"/>
        <end position="181"/>
    </location>
</feature>
<feature type="transmembrane region" description="Helical" evidence="9">
    <location>
        <begin position="217"/>
        <end position="238"/>
    </location>
</feature>
<evidence type="ECO:0000256" key="8">
    <source>
        <dbReference type="SAM" id="MobiDB-lite"/>
    </source>
</evidence>
<keyword evidence="4 9" id="KW-0812">Transmembrane</keyword>
<evidence type="ECO:0000313" key="12">
    <source>
        <dbReference type="Proteomes" id="UP000275078"/>
    </source>
</evidence>
<keyword evidence="7 9" id="KW-0472">Membrane</keyword>
<name>A0A3N4HNA4_ASCIM</name>
<feature type="compositionally biased region" description="Low complexity" evidence="8">
    <location>
        <begin position="1"/>
        <end position="25"/>
    </location>
</feature>
<dbReference type="InterPro" id="IPR020846">
    <property type="entry name" value="MFS_dom"/>
</dbReference>
<feature type="transmembrane region" description="Helical" evidence="9">
    <location>
        <begin position="450"/>
        <end position="469"/>
    </location>
</feature>
<feature type="transmembrane region" description="Helical" evidence="9">
    <location>
        <begin position="533"/>
        <end position="560"/>
    </location>
</feature>
<dbReference type="InterPro" id="IPR036259">
    <property type="entry name" value="MFS_trans_sf"/>
</dbReference>
<dbReference type="EMBL" id="ML119815">
    <property type="protein sequence ID" value="RPA73591.1"/>
    <property type="molecule type" value="Genomic_DNA"/>
</dbReference>
<feature type="transmembrane region" description="Helical" evidence="9">
    <location>
        <begin position="612"/>
        <end position="632"/>
    </location>
</feature>
<keyword evidence="12" id="KW-1185">Reference proteome</keyword>
<dbReference type="GO" id="GO:0005886">
    <property type="term" value="C:plasma membrane"/>
    <property type="evidence" value="ECO:0007669"/>
    <property type="project" value="TreeGrafter"/>
</dbReference>
<dbReference type="Proteomes" id="UP000275078">
    <property type="component" value="Unassembled WGS sequence"/>
</dbReference>
<evidence type="ECO:0000256" key="3">
    <source>
        <dbReference type="ARBA" id="ARBA00022448"/>
    </source>
</evidence>
<feature type="transmembrane region" description="Helical" evidence="9">
    <location>
        <begin position="193"/>
        <end position="211"/>
    </location>
</feature>
<evidence type="ECO:0000256" key="1">
    <source>
        <dbReference type="ARBA" id="ARBA00004141"/>
    </source>
</evidence>
<dbReference type="PANTHER" id="PTHR23501:SF87">
    <property type="entry name" value="SIDEROPHORE IRON TRANSPORTER 2"/>
    <property type="match status" value="1"/>
</dbReference>
<dbReference type="Pfam" id="PF07690">
    <property type="entry name" value="MFS_1"/>
    <property type="match status" value="1"/>
</dbReference>
<accession>A0A3N4HNA4</accession>
<comment type="similarity">
    <text evidence="2">Belongs to the major facilitator superfamily.</text>
</comment>
<dbReference type="STRING" id="1160509.A0A3N4HNA4"/>
<proteinExistence type="inferred from homology"/>
<dbReference type="SUPFAM" id="SSF103473">
    <property type="entry name" value="MFS general substrate transporter"/>
    <property type="match status" value="1"/>
</dbReference>
<evidence type="ECO:0000256" key="6">
    <source>
        <dbReference type="ARBA" id="ARBA00023065"/>
    </source>
</evidence>
<sequence length="689" mass="74342">MTLFTSSSPRASRSSSRSSHSSHSTHSSRDSNEHTALLSRGDTKGKGKDLQLLLGTGSSQYGHGYDDDDASQARKDMVDNKAVMEERRGDAELADLAEVEGKRVEVSKGVEKAEAMAVAWGKWGLYVAYLGLFTGSIIVSLEGMTTFTMNPAATSAFKMHHVLSTMIVVQSVLMATVKPPIAKIADVFGRLEALMLSLVFSVLGFVMRAAAQNLNTFAGAQVFAAAGSTGLQIFTQIFVADTTTLLNRALFSSLPDIPFLFTAWAGPALAEAIGPEDNWRWGFGIFAILMPLAFLPLVGALVYAHLRAKRLRLLPPSPYKGKGALTVASNISTETDMLGLLLLTAGLILLFVPLTLTGPGKQWQWADARTLALLIVGILLLGVFALYETSRFCPKPMFHWPLFRDRTIAGAILLAFFYFAVFYLANSYFFTWQQVVRNSSTKEGTTIQNIFSFSSSVSSIIISMVLKYTGNYKWPMMAGIPIYVLGYGLMILFRTHESTTVQIVLAQILVGAGGGAINVPAQVGLQAAAGHANVAMATAMFLTMISVGGAVGSAIAGAIWSNLLPGSLDRHLEGLPSAVNATLIYGDYFKAMIYPAGSVDRLQIGKAYSEVYRIQLIVACCFAVPMIPLGLWMRNIDLRTHDTEGVKGFVLGAGDKPVNVKEEEAVKVGVKGREERRYGERPGYGSSSS</sequence>
<reference evidence="11 12" key="1">
    <citation type="journal article" date="2018" name="Nat. Ecol. Evol.">
        <title>Pezizomycetes genomes reveal the molecular basis of ectomycorrhizal truffle lifestyle.</title>
        <authorList>
            <person name="Murat C."/>
            <person name="Payen T."/>
            <person name="Noel B."/>
            <person name="Kuo A."/>
            <person name="Morin E."/>
            <person name="Chen J."/>
            <person name="Kohler A."/>
            <person name="Krizsan K."/>
            <person name="Balestrini R."/>
            <person name="Da Silva C."/>
            <person name="Montanini B."/>
            <person name="Hainaut M."/>
            <person name="Levati E."/>
            <person name="Barry K.W."/>
            <person name="Belfiori B."/>
            <person name="Cichocki N."/>
            <person name="Clum A."/>
            <person name="Dockter R.B."/>
            <person name="Fauchery L."/>
            <person name="Guy J."/>
            <person name="Iotti M."/>
            <person name="Le Tacon F."/>
            <person name="Lindquist E.A."/>
            <person name="Lipzen A."/>
            <person name="Malagnac F."/>
            <person name="Mello A."/>
            <person name="Molinier V."/>
            <person name="Miyauchi S."/>
            <person name="Poulain J."/>
            <person name="Riccioni C."/>
            <person name="Rubini A."/>
            <person name="Sitrit Y."/>
            <person name="Splivallo R."/>
            <person name="Traeger S."/>
            <person name="Wang M."/>
            <person name="Zifcakova L."/>
            <person name="Wipf D."/>
            <person name="Zambonelli A."/>
            <person name="Paolocci F."/>
            <person name="Nowrousian M."/>
            <person name="Ottonello S."/>
            <person name="Baldrian P."/>
            <person name="Spatafora J.W."/>
            <person name="Henrissat B."/>
            <person name="Nagy L.G."/>
            <person name="Aury J.M."/>
            <person name="Wincker P."/>
            <person name="Grigoriev I.V."/>
            <person name="Bonfante P."/>
            <person name="Martin F.M."/>
        </authorList>
    </citation>
    <scope>NUCLEOTIDE SEQUENCE [LARGE SCALE GENOMIC DNA]</scope>
    <source>
        <strain evidence="11 12">RN42</strain>
    </source>
</reference>
<feature type="transmembrane region" description="Helical" evidence="9">
    <location>
        <begin position="476"/>
        <end position="493"/>
    </location>
</feature>
<dbReference type="Gene3D" id="1.20.1250.20">
    <property type="entry name" value="MFS general substrate transporter like domains"/>
    <property type="match status" value="2"/>
</dbReference>
<evidence type="ECO:0000256" key="2">
    <source>
        <dbReference type="ARBA" id="ARBA00008335"/>
    </source>
</evidence>
<evidence type="ECO:0000256" key="7">
    <source>
        <dbReference type="ARBA" id="ARBA00023136"/>
    </source>
</evidence>
<dbReference type="OrthoDB" id="2241241at2759"/>
<keyword evidence="6" id="KW-0406">Ion transport</keyword>